<feature type="coiled-coil region" evidence="2">
    <location>
        <begin position="330"/>
        <end position="364"/>
    </location>
</feature>
<dbReference type="InterPro" id="IPR045761">
    <property type="entry name" value="ODP_dom"/>
</dbReference>
<dbReference type="SMART" id="SM00267">
    <property type="entry name" value="GGDEF"/>
    <property type="match status" value="1"/>
</dbReference>
<dbReference type="Gene3D" id="3.30.70.270">
    <property type="match status" value="1"/>
</dbReference>
<evidence type="ECO:0000259" key="3">
    <source>
        <dbReference type="PROSITE" id="PS50110"/>
    </source>
</evidence>
<dbReference type="SUPFAM" id="SSF56281">
    <property type="entry name" value="Metallo-hydrolase/oxidoreductase"/>
    <property type="match status" value="1"/>
</dbReference>
<evidence type="ECO:0000256" key="2">
    <source>
        <dbReference type="SAM" id="Coils"/>
    </source>
</evidence>
<dbReference type="SMART" id="SM00448">
    <property type="entry name" value="REC"/>
    <property type="match status" value="1"/>
</dbReference>
<dbReference type="Gene3D" id="3.60.15.10">
    <property type="entry name" value="Ribonuclease Z/Hydroxyacylglutathione hydrolase-like"/>
    <property type="match status" value="1"/>
</dbReference>
<dbReference type="InterPro" id="IPR011006">
    <property type="entry name" value="CheY-like_superfamily"/>
</dbReference>
<dbReference type="PROSITE" id="PS50887">
    <property type="entry name" value="GGDEF"/>
    <property type="match status" value="1"/>
</dbReference>
<evidence type="ECO:0000313" key="5">
    <source>
        <dbReference type="EMBL" id="TGG88870.1"/>
    </source>
</evidence>
<dbReference type="Pfam" id="PF19583">
    <property type="entry name" value="ODP"/>
    <property type="match status" value="1"/>
</dbReference>
<dbReference type="InterPro" id="IPR000160">
    <property type="entry name" value="GGDEF_dom"/>
</dbReference>
<dbReference type="PROSITE" id="PS50110">
    <property type="entry name" value="RESPONSE_REGULATORY"/>
    <property type="match status" value="1"/>
</dbReference>
<keyword evidence="2" id="KW-0175">Coiled coil</keyword>
<evidence type="ECO:0000313" key="6">
    <source>
        <dbReference type="Proteomes" id="UP000297288"/>
    </source>
</evidence>
<dbReference type="InterPro" id="IPR029787">
    <property type="entry name" value="Nucleotide_cyclase"/>
</dbReference>
<dbReference type="Gene3D" id="3.40.50.2300">
    <property type="match status" value="1"/>
</dbReference>
<dbReference type="InterPro" id="IPR001789">
    <property type="entry name" value="Sig_transdc_resp-reg_receiver"/>
</dbReference>
<proteinExistence type="predicted"/>
<reference evidence="5 6" key="1">
    <citation type="submission" date="2019-04" db="EMBL/GenBank/DDBJ databases">
        <title>Draft genome sequence data and analysis of a Fermenting Bacterium, Geotoga petraea strain HO-Geo1, isolated from heavy-oil petroleum reservoir in Russia.</title>
        <authorList>
            <person name="Grouzdev D.S."/>
            <person name="Semenova E.M."/>
            <person name="Sokolova D.S."/>
            <person name="Tourova T.P."/>
            <person name="Poltaraus A.B."/>
            <person name="Nazina T.N."/>
        </authorList>
    </citation>
    <scope>NUCLEOTIDE SEQUENCE [LARGE SCALE GENOMIC DNA]</scope>
    <source>
        <strain evidence="5 6">HO-Geo1</strain>
    </source>
</reference>
<dbReference type="NCBIfam" id="TIGR00254">
    <property type="entry name" value="GGDEF"/>
    <property type="match status" value="1"/>
</dbReference>
<evidence type="ECO:0000259" key="4">
    <source>
        <dbReference type="PROSITE" id="PS50887"/>
    </source>
</evidence>
<dbReference type="CDD" id="cd00156">
    <property type="entry name" value="REC"/>
    <property type="match status" value="1"/>
</dbReference>
<dbReference type="AlphaFoldDB" id="A0A4Z0W4P6"/>
<protein>
    <submittedName>
        <fullName evidence="5">Response regulator</fullName>
    </submittedName>
</protein>
<gene>
    <name evidence="5" type="ORF">E4650_01360</name>
</gene>
<dbReference type="PANTHER" id="PTHR43041">
    <property type="entry name" value="HYDROLASE, METALLO-BETA-LACTAMASE SUPERFAMILY"/>
    <property type="match status" value="1"/>
</dbReference>
<dbReference type="EMBL" id="SRME01000001">
    <property type="protein sequence ID" value="TGG88870.1"/>
    <property type="molecule type" value="Genomic_DNA"/>
</dbReference>
<dbReference type="Pfam" id="PF00072">
    <property type="entry name" value="Response_reg"/>
    <property type="match status" value="1"/>
</dbReference>
<evidence type="ECO:0000256" key="1">
    <source>
        <dbReference type="PROSITE-ProRule" id="PRU00169"/>
    </source>
</evidence>
<sequence>MTSNNSPREIANSVYWLSPNIQPGSLRVNQYLIVNDNDIILIDPGPITLFEQLKDTVNEIINFEQINNILVTSADIEKVSSLQKVIDSLPKKPKIITSWNIKLSLETLGMDCEYLIVDYKDSIDFVDGNNLKVIPIPYLKSPGTFIIYDEKRKVLFSGNLFGAIANNLRKYADIDYFDYMVAYHEYNFASSELLDPIIDYIDNMEIDLIAPFYGSMINKNIDEAINKIRNINAGVYSKHIAKKMLSMVNYKNLIKDITKKLPGKNDRIKEQMLSYTRQNQNEEPEKVLNEISSLIYYHKGLESLILVKNIIDDFCIKYNIKTPSIIKEVLNETVGEINNLKQKLNNLEVDNKILKKTLDETKVNLYKNDLTNLKNGKSFIETLSFDLPKALDEKRDNKIIFINVNNLSEINSSYGDTMGDETLRNVSILLRENKEEKHELYKLKGSLFAYYIKDGNDPYPYAERIINLIKDSDIFIEKPKISLSIVSFGEYFNEKKHYDKIIDDIFDMGQLRLKIAKGIGDNILFEDHMLKEYSEESEVVLIVDEDQYTTNILKNYLIDLGYRILTARNGEKALKIINESKIDLVISSISLPKLDGFSLKQKMNEKSNTRKIKFILIDFKKSPSNTKRAYSLGINYFIKKPFLIEEVVGIVNNIILGDYSA</sequence>
<feature type="domain" description="GGDEF" evidence="4">
    <location>
        <begin position="395"/>
        <end position="529"/>
    </location>
</feature>
<dbReference type="InterPro" id="IPR036866">
    <property type="entry name" value="RibonucZ/Hydroxyglut_hydro"/>
</dbReference>
<dbReference type="Proteomes" id="UP000297288">
    <property type="component" value="Unassembled WGS sequence"/>
</dbReference>
<organism evidence="5 6">
    <name type="scientific">Geotoga petraea</name>
    <dbReference type="NCBI Taxonomy" id="28234"/>
    <lineage>
        <taxon>Bacteria</taxon>
        <taxon>Thermotogati</taxon>
        <taxon>Thermotogota</taxon>
        <taxon>Thermotogae</taxon>
        <taxon>Petrotogales</taxon>
        <taxon>Petrotogaceae</taxon>
        <taxon>Geotoga</taxon>
    </lineage>
</organism>
<dbReference type="GO" id="GO:0000160">
    <property type="term" value="P:phosphorelay signal transduction system"/>
    <property type="evidence" value="ECO:0007669"/>
    <property type="project" value="InterPro"/>
</dbReference>
<name>A0A4Z0W4P6_9BACT</name>
<comment type="caution">
    <text evidence="5">The sequence shown here is derived from an EMBL/GenBank/DDBJ whole genome shotgun (WGS) entry which is preliminary data.</text>
</comment>
<dbReference type="SUPFAM" id="SSF52172">
    <property type="entry name" value="CheY-like"/>
    <property type="match status" value="1"/>
</dbReference>
<accession>A0A4Z0W4P6</accession>
<dbReference type="InterPro" id="IPR043128">
    <property type="entry name" value="Rev_trsase/Diguanyl_cyclase"/>
</dbReference>
<dbReference type="PANTHER" id="PTHR43041:SF1">
    <property type="entry name" value="METALLO-BETA-LACTAMASE DOMAIN-CONTAINING PROTEIN"/>
    <property type="match status" value="1"/>
</dbReference>
<feature type="domain" description="Response regulatory" evidence="3">
    <location>
        <begin position="539"/>
        <end position="655"/>
    </location>
</feature>
<dbReference type="Pfam" id="PF00990">
    <property type="entry name" value="GGDEF"/>
    <property type="match status" value="1"/>
</dbReference>
<dbReference type="SUPFAM" id="SSF55073">
    <property type="entry name" value="Nucleotide cyclase"/>
    <property type="match status" value="1"/>
</dbReference>
<comment type="caution">
    <text evidence="1">Lacks conserved residue(s) required for the propagation of feature annotation.</text>
</comment>